<dbReference type="InterPro" id="IPR015712">
    <property type="entry name" value="DNA-dir_RNA_pol_su2"/>
</dbReference>
<dbReference type="Pfam" id="PF04560">
    <property type="entry name" value="RNA_pol_Rpb2_7"/>
    <property type="match status" value="1"/>
</dbReference>
<proteinExistence type="inferred from homology"/>
<dbReference type="PROSITE" id="PS01166">
    <property type="entry name" value="RNA_POL_BETA"/>
    <property type="match status" value="1"/>
</dbReference>
<dbReference type="EMBL" id="CALNXI010003961">
    <property type="protein sequence ID" value="CAH3194754.1"/>
    <property type="molecule type" value="Genomic_DNA"/>
</dbReference>
<dbReference type="InterPro" id="IPR037033">
    <property type="entry name" value="DNA-dir_RNAP_su2_hyb_sf"/>
</dbReference>
<protein>
    <recommendedName>
        <fullName evidence="7">DNA-directed RNA polymerase subunit beta</fullName>
        <ecNumber evidence="7">2.7.7.6</ecNumber>
    </recommendedName>
</protein>
<evidence type="ECO:0000313" key="11">
    <source>
        <dbReference type="EMBL" id="CAH3194754.1"/>
    </source>
</evidence>
<evidence type="ECO:0000259" key="9">
    <source>
        <dbReference type="Pfam" id="PF04560"/>
    </source>
</evidence>
<evidence type="ECO:0000259" key="10">
    <source>
        <dbReference type="Pfam" id="PF04565"/>
    </source>
</evidence>
<sequence length="961" mass="109712">MHKVRISSIGPGSLTQTKAGVAVREVRPSQLGKICILDTNEGPSSGLVGALASNARINKDGNIETLIYPNKKLRSGSKFLNTFEQESFHVSFENLITRKQSLLNKYTNIITFEKGEIKSKANISDTSYKINPSNLLSYTENLIPFLFYNDPTRCLMGARMQTQAVPLIYRNKPYILTGFESILASKTSNLLRAYQEGIITKVTAYKIVLRDLFNREITYYLQKYKKTNQGTFIHQVPIVWPGERVHSGQLLTENQDISDTEFNIGNNLNVLYGSYYGYEYEDALIISQKVLYKNIFTSIHFDIYEVKYSKYPIDTPEYSTLDLPKRSSYQKRHLDELGIIKEGSKVLDGDILISKISVSNLTLEDSPFSELVYSLFGTTLRQIQDKSISVPVGKSGRVIKTELFAIKNKVIKYSKYPIDTPEYSTLDLPKRSSYQKRHLDELGIIKEGSKVLDGDILISKISVSNLTLEDSPFSELVYSLFGTTLRQIQDKSISVPVGKSGRVIKTELFAIKNKVSTSTVQNYLTLRIFVAKQRMLQIGDKLCGRHGNKGVISNIAEEADLPYNVLSQYPDIITGPLGVPSRMNLGQLFESLFGYNCVLQDKRLLINSLLNNHLNSNYTKTYLYNSLQSLKYYTGNKSLLNPYIPGKLLLRDGRTGYRLKGGAFLGTLYYSKLIHMVKDKVHYRTFGPYTEITQQPIKGRGKGGGQRFGEMEVWALEAFGASYNLRELLTSKSDELVSRNKLQEYLLNNTPLEPNSLPEAFKLIIRELHGLSLNLESFMVTDMLEGKIFGPILSWQCKCGLYKNRFSSYQLNKRNTYFCENCGVELNDTRIRRYRMGYIKLNTPIAHFWYIKSLLPLLLNLSLSQIEFYLYYKDLFNLDFINIKTYNQLVLSKKGDTDNLLLDKLFPAELFQKKLKQLNLLNELKLCREDLAIETNIQLRKALSKKAHLLHLFFTGHIKPE</sequence>
<organism evidence="11 12">
    <name type="scientific">Porites evermanni</name>
    <dbReference type="NCBI Taxonomy" id="104178"/>
    <lineage>
        <taxon>Eukaryota</taxon>
        <taxon>Metazoa</taxon>
        <taxon>Cnidaria</taxon>
        <taxon>Anthozoa</taxon>
        <taxon>Hexacorallia</taxon>
        <taxon>Scleractinia</taxon>
        <taxon>Fungiina</taxon>
        <taxon>Poritidae</taxon>
        <taxon>Porites</taxon>
    </lineage>
</organism>
<keyword evidence="4 7" id="KW-0548">Nucleotidyltransferase</keyword>
<keyword evidence="2 7" id="KW-0240">DNA-directed RNA polymerase</keyword>
<dbReference type="InterPro" id="IPR007120">
    <property type="entry name" value="DNA-dir_RNAP_su2_dom"/>
</dbReference>
<dbReference type="Gene3D" id="3.90.1100.10">
    <property type="match status" value="1"/>
</dbReference>
<dbReference type="InterPro" id="IPR007121">
    <property type="entry name" value="RNA_pol_bsu_CS"/>
</dbReference>
<dbReference type="InterPro" id="IPR007641">
    <property type="entry name" value="RNA_pol_Rpb2_7"/>
</dbReference>
<gene>
    <name evidence="11" type="ORF">PEVE_00028532</name>
</gene>
<evidence type="ECO:0000256" key="6">
    <source>
        <dbReference type="RuleBase" id="RU000434"/>
    </source>
</evidence>
<evidence type="ECO:0000259" key="8">
    <source>
        <dbReference type="Pfam" id="PF00562"/>
    </source>
</evidence>
<keyword evidence="5 7" id="KW-0804">Transcription</keyword>
<accession>A0ABN8ST56</accession>
<reference evidence="11 12" key="1">
    <citation type="submission" date="2022-05" db="EMBL/GenBank/DDBJ databases">
        <authorList>
            <consortium name="Genoscope - CEA"/>
            <person name="William W."/>
        </authorList>
    </citation>
    <scope>NUCLEOTIDE SEQUENCE [LARGE SCALE GENOMIC DNA]</scope>
</reference>
<evidence type="ECO:0000256" key="4">
    <source>
        <dbReference type="ARBA" id="ARBA00022695"/>
    </source>
</evidence>
<comment type="function">
    <text evidence="7">DNA-dependent RNA polymerase catalyzes the transcription of DNA into RNA using the four ribonucleoside triphosphates as substrates.</text>
</comment>
<comment type="similarity">
    <text evidence="1 6">Belongs to the RNA polymerase beta chain family.</text>
</comment>
<dbReference type="EC" id="2.7.7.6" evidence="7"/>
<evidence type="ECO:0000313" key="12">
    <source>
        <dbReference type="Proteomes" id="UP001159427"/>
    </source>
</evidence>
<evidence type="ECO:0000256" key="7">
    <source>
        <dbReference type="RuleBase" id="RU363031"/>
    </source>
</evidence>
<feature type="domain" description="RNA polymerase Rpb2" evidence="9">
    <location>
        <begin position="704"/>
        <end position="778"/>
    </location>
</feature>
<name>A0ABN8ST56_9CNID</name>
<dbReference type="InterPro" id="IPR014724">
    <property type="entry name" value="RNA_pol_RPB2_OB-fold"/>
</dbReference>
<dbReference type="PANTHER" id="PTHR20856">
    <property type="entry name" value="DNA-DIRECTED RNA POLYMERASE I SUBUNIT 2"/>
    <property type="match status" value="1"/>
</dbReference>
<dbReference type="Gene3D" id="3.90.1800.10">
    <property type="entry name" value="RNA polymerase alpha subunit dimerisation domain"/>
    <property type="match status" value="1"/>
</dbReference>
<dbReference type="Pfam" id="PF00562">
    <property type="entry name" value="RNA_pol_Rpb2_6"/>
    <property type="match status" value="2"/>
</dbReference>
<dbReference type="Gene3D" id="2.40.270.10">
    <property type="entry name" value="DNA-directed RNA polymerase, subunit 2, domain 6"/>
    <property type="match status" value="1"/>
</dbReference>
<feature type="domain" description="RNA polymerase Rpb2" evidence="10">
    <location>
        <begin position="2"/>
        <end position="57"/>
    </location>
</feature>
<dbReference type="Pfam" id="PF04565">
    <property type="entry name" value="RNA_pol_Rpb2_3"/>
    <property type="match status" value="1"/>
</dbReference>
<comment type="catalytic activity">
    <reaction evidence="7">
        <text>RNA(n) + a ribonucleoside 5'-triphosphate = RNA(n+1) + diphosphate</text>
        <dbReference type="Rhea" id="RHEA:21248"/>
        <dbReference type="Rhea" id="RHEA-COMP:14527"/>
        <dbReference type="Rhea" id="RHEA-COMP:17342"/>
        <dbReference type="ChEBI" id="CHEBI:33019"/>
        <dbReference type="ChEBI" id="CHEBI:61557"/>
        <dbReference type="ChEBI" id="CHEBI:140395"/>
        <dbReference type="EC" id="2.7.7.6"/>
    </reaction>
</comment>
<dbReference type="InterPro" id="IPR007645">
    <property type="entry name" value="RNA_pol_Rpb2_3"/>
</dbReference>
<comment type="caution">
    <text evidence="11">The sequence shown here is derived from an EMBL/GenBank/DDBJ whole genome shotgun (WGS) entry which is preliminary data.</text>
</comment>
<dbReference type="Gene3D" id="2.40.50.150">
    <property type="match status" value="2"/>
</dbReference>
<dbReference type="SUPFAM" id="SSF64484">
    <property type="entry name" value="beta and beta-prime subunits of DNA dependent RNA-polymerase"/>
    <property type="match status" value="3"/>
</dbReference>
<dbReference type="Gene3D" id="2.40.50.100">
    <property type="match status" value="1"/>
</dbReference>
<keyword evidence="12" id="KW-1185">Reference proteome</keyword>
<feature type="domain" description="DNA-directed RNA polymerase subunit 2 hybrid-binding" evidence="8">
    <location>
        <begin position="193"/>
        <end position="408"/>
    </location>
</feature>
<evidence type="ECO:0000256" key="5">
    <source>
        <dbReference type="ARBA" id="ARBA00023163"/>
    </source>
</evidence>
<evidence type="ECO:0000256" key="3">
    <source>
        <dbReference type="ARBA" id="ARBA00022679"/>
    </source>
</evidence>
<evidence type="ECO:0000256" key="1">
    <source>
        <dbReference type="ARBA" id="ARBA00006835"/>
    </source>
</evidence>
<dbReference type="Proteomes" id="UP001159427">
    <property type="component" value="Unassembled WGS sequence"/>
</dbReference>
<keyword evidence="3 7" id="KW-0808">Transferase</keyword>
<feature type="domain" description="DNA-directed RNA polymerase subunit 2 hybrid-binding" evidence="8">
    <location>
        <begin position="411"/>
        <end position="701"/>
    </location>
</feature>
<evidence type="ECO:0000256" key="2">
    <source>
        <dbReference type="ARBA" id="ARBA00022478"/>
    </source>
</evidence>